<evidence type="ECO:0000256" key="5">
    <source>
        <dbReference type="ARBA" id="ARBA00022917"/>
    </source>
</evidence>
<dbReference type="NCBIfam" id="TIGR00231">
    <property type="entry name" value="small_GTP"/>
    <property type="match status" value="1"/>
</dbReference>
<dbReference type="InterPro" id="IPR020568">
    <property type="entry name" value="Ribosomal_Su5_D2-typ_SF"/>
</dbReference>
<dbReference type="Gene3D" id="3.40.50.300">
    <property type="entry name" value="P-loop containing nucleotide triphosphate hydrolases"/>
    <property type="match status" value="1"/>
</dbReference>
<dbReference type="SMART" id="SM00838">
    <property type="entry name" value="EFG_C"/>
    <property type="match status" value="1"/>
</dbReference>
<dbReference type="CDD" id="cd01434">
    <property type="entry name" value="EFG_mtEFG1_IV"/>
    <property type="match status" value="1"/>
</dbReference>
<dbReference type="InterPro" id="IPR009000">
    <property type="entry name" value="Transl_B-barrel_sf"/>
</dbReference>
<name>T2M7I1_HYDVU</name>
<dbReference type="SUPFAM" id="SSF54980">
    <property type="entry name" value="EF-G C-terminal domain-like"/>
    <property type="match status" value="2"/>
</dbReference>
<dbReference type="GO" id="GO:0005739">
    <property type="term" value="C:mitochondrion"/>
    <property type="evidence" value="ECO:0007669"/>
    <property type="project" value="UniProtKB-SubCell"/>
</dbReference>
<dbReference type="InterPro" id="IPR000795">
    <property type="entry name" value="T_Tr_GTP-bd_dom"/>
</dbReference>
<dbReference type="OrthoDB" id="198619at2759"/>
<dbReference type="FunFam" id="3.30.70.870:FF:000001">
    <property type="entry name" value="Elongation factor G"/>
    <property type="match status" value="1"/>
</dbReference>
<dbReference type="InterPro" id="IPR041095">
    <property type="entry name" value="EFG_II"/>
</dbReference>
<dbReference type="CDD" id="cd04091">
    <property type="entry name" value="mtEFG1_II_like"/>
    <property type="match status" value="1"/>
</dbReference>
<evidence type="ECO:0000256" key="2">
    <source>
        <dbReference type="ARBA" id="ARBA00005870"/>
    </source>
</evidence>
<dbReference type="CDD" id="cd16262">
    <property type="entry name" value="EFG_III"/>
    <property type="match status" value="1"/>
</dbReference>
<reference evidence="10" key="1">
    <citation type="journal article" date="2013" name="Genome Biol. Evol.">
        <title>Punctuated emergences of genetic and phenotypic innovations in eumetazoan, bilaterian, euteleostome, and hominidae ancestors.</title>
        <authorList>
            <person name="Wenger Y."/>
            <person name="Galliot B."/>
        </authorList>
    </citation>
    <scope>NUCLEOTIDE SEQUENCE</scope>
    <source>
        <tissue evidence="10">Whole animals</tissue>
    </source>
</reference>
<dbReference type="InterPro" id="IPR027417">
    <property type="entry name" value="P-loop_NTPase"/>
</dbReference>
<evidence type="ECO:0000256" key="3">
    <source>
        <dbReference type="ARBA" id="ARBA00022741"/>
    </source>
</evidence>
<keyword evidence="3 8" id="KW-0547">Nucleotide-binding</keyword>
<organism evidence="10">
    <name type="scientific">Hydra vulgaris</name>
    <name type="common">Hydra</name>
    <name type="synonym">Hydra attenuata</name>
    <dbReference type="NCBI Taxonomy" id="6087"/>
    <lineage>
        <taxon>Eukaryota</taxon>
        <taxon>Metazoa</taxon>
        <taxon>Cnidaria</taxon>
        <taxon>Hydrozoa</taxon>
        <taxon>Hydroidolina</taxon>
        <taxon>Anthoathecata</taxon>
        <taxon>Aplanulata</taxon>
        <taxon>Hydridae</taxon>
        <taxon>Hydra</taxon>
    </lineage>
</organism>
<feature type="domain" description="Tr-type G" evidence="9">
    <location>
        <begin position="31"/>
        <end position="308"/>
    </location>
</feature>
<dbReference type="Gene3D" id="2.40.30.10">
    <property type="entry name" value="Translation factors"/>
    <property type="match status" value="1"/>
</dbReference>
<comment type="pathway">
    <text evidence="8">Protein biosynthesis; polypeptide chain elongation.</text>
</comment>
<dbReference type="SUPFAM" id="SSF50447">
    <property type="entry name" value="Translation proteins"/>
    <property type="match status" value="1"/>
</dbReference>
<dbReference type="SUPFAM" id="SSF52540">
    <property type="entry name" value="P-loop containing nucleoside triphosphate hydrolases"/>
    <property type="match status" value="1"/>
</dbReference>
<dbReference type="UniPathway" id="UPA00345"/>
<gene>
    <name evidence="10" type="primary">GFM1</name>
</gene>
<dbReference type="PANTHER" id="PTHR43636">
    <property type="entry name" value="ELONGATION FACTOR G, MITOCHONDRIAL"/>
    <property type="match status" value="1"/>
</dbReference>
<accession>T2M7I1</accession>
<dbReference type="GO" id="GO:0070125">
    <property type="term" value="P:mitochondrial translational elongation"/>
    <property type="evidence" value="ECO:0007669"/>
    <property type="project" value="UniProtKB-UniRule"/>
</dbReference>
<dbReference type="InterPro" id="IPR035647">
    <property type="entry name" value="EFG_III/V"/>
</dbReference>
<evidence type="ECO:0000256" key="7">
    <source>
        <dbReference type="ARBA" id="ARBA00023134"/>
    </source>
</evidence>
<dbReference type="NCBIfam" id="TIGR00484">
    <property type="entry name" value="EF-G"/>
    <property type="match status" value="1"/>
</dbReference>
<keyword evidence="5 8" id="KW-0648">Protein biosynthesis</keyword>
<dbReference type="Gene3D" id="3.30.230.10">
    <property type="match status" value="1"/>
</dbReference>
<keyword evidence="4 8" id="KW-0251">Elongation factor</keyword>
<protein>
    <recommendedName>
        <fullName evidence="8">Elongation factor G, mitochondrial</fullName>
        <shortName evidence="8">EF-Gmt</shortName>
    </recommendedName>
    <alternativeName>
        <fullName evidence="8">Elongation factor G 1, mitochondrial</fullName>
        <shortName evidence="8">mEF-G 1</shortName>
    </alternativeName>
    <alternativeName>
        <fullName evidence="8">Elongation factor G1</fullName>
    </alternativeName>
</protein>
<dbReference type="NCBIfam" id="NF009381">
    <property type="entry name" value="PRK12740.1-5"/>
    <property type="match status" value="1"/>
</dbReference>
<evidence type="ECO:0000256" key="8">
    <source>
        <dbReference type="HAMAP-Rule" id="MF_03061"/>
    </source>
</evidence>
<dbReference type="Pfam" id="PF03764">
    <property type="entry name" value="EFG_IV"/>
    <property type="match status" value="1"/>
</dbReference>
<dbReference type="InterPro" id="IPR004540">
    <property type="entry name" value="Transl_elong_EFG/EF2"/>
</dbReference>
<comment type="subcellular location">
    <subcellularLocation>
        <location evidence="1 8">Mitochondrion</location>
    </subcellularLocation>
</comment>
<dbReference type="InterPro" id="IPR004161">
    <property type="entry name" value="EFTu-like_2"/>
</dbReference>
<dbReference type="InterPro" id="IPR014721">
    <property type="entry name" value="Ribsml_uS5_D2-typ_fold_subgr"/>
</dbReference>
<evidence type="ECO:0000256" key="6">
    <source>
        <dbReference type="ARBA" id="ARBA00023128"/>
    </source>
</evidence>
<dbReference type="InterPro" id="IPR047872">
    <property type="entry name" value="EFG_IV"/>
</dbReference>
<dbReference type="SUPFAM" id="SSF54211">
    <property type="entry name" value="Ribosomal protein S5 domain 2-like"/>
    <property type="match status" value="1"/>
</dbReference>
<sequence>MLFNLRFIKHLHRKLYLKGCYYSTESTKDLTKVRNIGISAHIDSGKTTLTERILYYTGRISSMHEVRGKDNIGATMDFMELERQRGITIQSAATYTNWKDHNINIIDTPGHIDFTVEVERALRVLDGAILVLCSVGGVQSQTLTVNRQMKRYNVPCIGFINKLDRMGANPAKVLSQLKNKLHFNAAFLQLPIGLEKNFQGIIDLILQRAIYFEGDFGNNVIVKDIPVEMRAEAIDKREELIEAVVNADEILGEIFLQERKPSNEELKAAIRRATISRTFTPILLGSALKNKGVQTMLDGVVDYLPHPKEKSNYALDASNNEEKILLDSSGSSEKPYVGLAFKLEAGNYGQLTYMRSYQGQLGKGDMIVNTRTKKKVKVPRIIQMHANVMQDITSTQAGDICALFGVDCSSGDTFVSENGPNISMESIYIPDPVISLAIEPKNKGDIENFSKAINRFTREDPTFRVNFDPESRETIISGMGELHLEIYAERMRTEYNCEVSTGKPKVAFRETMGKSMVKFEYQHKKQSGGAGQFAKIIGRIEKFTKESDNTKVEFEDGTIGMAIPKNFIPAIEKGFYEACDRGFLSGHKICGLKFILEDGAAHAVDSNDLAFRLAAIGAMRKAFEESAPLLLEPIMTVEVVAPSDTQGSVMAGLNKRKGMVIGTESSEEYFTVYAEVPLNEMFGYSSELRSITQGKGEFSMEFNKYAAANASTQAKIVEEYSGNKVQAKVKGKNREFFIISEQQF</sequence>
<evidence type="ECO:0000313" key="10">
    <source>
        <dbReference type="EMBL" id="CDG67885.1"/>
    </source>
</evidence>
<feature type="binding site" evidence="8">
    <location>
        <begin position="161"/>
        <end position="164"/>
    </location>
    <ligand>
        <name>GTP</name>
        <dbReference type="ChEBI" id="CHEBI:37565"/>
    </ligand>
</feature>
<evidence type="ECO:0000256" key="4">
    <source>
        <dbReference type="ARBA" id="ARBA00022768"/>
    </source>
</evidence>
<dbReference type="Gene3D" id="3.30.70.870">
    <property type="entry name" value="Elongation Factor G (Translational Gtpase), domain 3"/>
    <property type="match status" value="1"/>
</dbReference>
<dbReference type="Pfam" id="PF00679">
    <property type="entry name" value="EFG_C"/>
    <property type="match status" value="1"/>
</dbReference>
<dbReference type="InterPro" id="IPR005517">
    <property type="entry name" value="Transl_elong_EFG/EF2_IV"/>
</dbReference>
<dbReference type="FunFam" id="3.30.70.240:FF:000001">
    <property type="entry name" value="Elongation factor G"/>
    <property type="match status" value="1"/>
</dbReference>
<dbReference type="Pfam" id="PF03144">
    <property type="entry name" value="GTP_EFTU_D2"/>
    <property type="match status" value="1"/>
</dbReference>
<evidence type="ECO:0000256" key="1">
    <source>
        <dbReference type="ARBA" id="ARBA00004173"/>
    </source>
</evidence>
<comment type="function">
    <text evidence="8">Mitochondrial GTPase that catalyzes the GTP-dependent ribosomal translocation step during translation elongation. During this step, the ribosome changes from the pre-translocational (PRE) to the post-translocational (POST) state as the newly formed A-site-bound peptidyl-tRNA and P-site-bound deacylated tRNA move to the P and E sites, respectively. Catalyzes the coordinated movement of the two tRNA molecules, the mRNA and conformational changes in the ribosome.</text>
</comment>
<keyword evidence="7 8" id="KW-0342">GTP-binding</keyword>
<dbReference type="Pfam" id="PF14492">
    <property type="entry name" value="EFG_III"/>
    <property type="match status" value="1"/>
</dbReference>
<dbReference type="FunFam" id="3.30.230.10:FF:000003">
    <property type="entry name" value="Elongation factor G"/>
    <property type="match status" value="1"/>
</dbReference>
<keyword evidence="6 8" id="KW-0496">Mitochondrion</keyword>
<feature type="binding site" evidence="8">
    <location>
        <begin position="40"/>
        <end position="47"/>
    </location>
    <ligand>
        <name>GTP</name>
        <dbReference type="ChEBI" id="CHEBI:37565"/>
    </ligand>
</feature>
<dbReference type="PRINTS" id="PR00315">
    <property type="entry name" value="ELONGATNFCT"/>
</dbReference>
<dbReference type="CDD" id="cd01886">
    <property type="entry name" value="EF-G"/>
    <property type="match status" value="1"/>
</dbReference>
<dbReference type="InterPro" id="IPR005225">
    <property type="entry name" value="Small_GTP-bd"/>
</dbReference>
<dbReference type="InterPro" id="IPR009022">
    <property type="entry name" value="EFG_III"/>
</dbReference>
<comment type="similarity">
    <text evidence="2">Belongs to the TRAFAC class translation factor GTPase superfamily. Classic translation factor GTPase family. EF-G/EF-2 subfamily.</text>
</comment>
<dbReference type="PROSITE" id="PS51722">
    <property type="entry name" value="G_TR_2"/>
    <property type="match status" value="1"/>
</dbReference>
<dbReference type="PANTHER" id="PTHR43636:SF2">
    <property type="entry name" value="ELONGATION FACTOR G, MITOCHONDRIAL"/>
    <property type="match status" value="1"/>
</dbReference>
<dbReference type="InterPro" id="IPR000640">
    <property type="entry name" value="EFG_V-like"/>
</dbReference>
<dbReference type="GO" id="GO:0003746">
    <property type="term" value="F:translation elongation factor activity"/>
    <property type="evidence" value="ECO:0007669"/>
    <property type="project" value="UniProtKB-UniRule"/>
</dbReference>
<dbReference type="GO" id="GO:0003924">
    <property type="term" value="F:GTPase activity"/>
    <property type="evidence" value="ECO:0007669"/>
    <property type="project" value="UniProtKB-UniRule"/>
</dbReference>
<dbReference type="AlphaFoldDB" id="T2M7I1"/>
<dbReference type="Pfam" id="PF00009">
    <property type="entry name" value="GTP_EFTU"/>
    <property type="match status" value="1"/>
</dbReference>
<evidence type="ECO:0000259" key="9">
    <source>
        <dbReference type="PROSITE" id="PS51722"/>
    </source>
</evidence>
<dbReference type="EMBL" id="HAAD01001653">
    <property type="protein sequence ID" value="CDG67885.1"/>
    <property type="molecule type" value="mRNA"/>
</dbReference>
<dbReference type="PROSITE" id="PS00301">
    <property type="entry name" value="G_TR_1"/>
    <property type="match status" value="1"/>
</dbReference>
<dbReference type="HAMAP" id="MF_00054_B">
    <property type="entry name" value="EF_G_EF_2_B"/>
    <property type="match status" value="1"/>
</dbReference>
<feature type="binding site" evidence="8">
    <location>
        <begin position="107"/>
        <end position="111"/>
    </location>
    <ligand>
        <name>GTP</name>
        <dbReference type="ChEBI" id="CHEBI:37565"/>
    </ligand>
</feature>
<dbReference type="SMART" id="SM00889">
    <property type="entry name" value="EFG_IV"/>
    <property type="match status" value="1"/>
</dbReference>
<comment type="similarity">
    <text evidence="8">Belongs to the GTP-binding elongation factor family. EF-G/EF-2 subfamily.</text>
</comment>
<proteinExistence type="evidence at transcript level"/>
<dbReference type="InterPro" id="IPR031157">
    <property type="entry name" value="G_TR_CS"/>
</dbReference>
<dbReference type="Gene3D" id="3.30.70.240">
    <property type="match status" value="1"/>
</dbReference>
<dbReference type="FunFam" id="2.40.30.10:FF:000022">
    <property type="entry name" value="Elongation factor G, mitochondrial"/>
    <property type="match status" value="1"/>
</dbReference>
<dbReference type="GO" id="GO:0005525">
    <property type="term" value="F:GTP binding"/>
    <property type="evidence" value="ECO:0007669"/>
    <property type="project" value="UniProtKB-UniRule"/>
</dbReference>
<dbReference type="FunFam" id="3.40.50.300:FF:000539">
    <property type="entry name" value="Elongation factor G, mitochondrial"/>
    <property type="match status" value="1"/>
</dbReference>